<dbReference type="AlphaFoldDB" id="A0A9P6NEX5"/>
<accession>A0A9P6NEX5</accession>
<organism evidence="1 2">
    <name type="scientific">Cronartium quercuum f. sp. fusiforme G11</name>
    <dbReference type="NCBI Taxonomy" id="708437"/>
    <lineage>
        <taxon>Eukaryota</taxon>
        <taxon>Fungi</taxon>
        <taxon>Dikarya</taxon>
        <taxon>Basidiomycota</taxon>
        <taxon>Pucciniomycotina</taxon>
        <taxon>Pucciniomycetes</taxon>
        <taxon>Pucciniales</taxon>
        <taxon>Coleosporiaceae</taxon>
        <taxon>Cronartium</taxon>
    </lineage>
</organism>
<dbReference type="Proteomes" id="UP000886653">
    <property type="component" value="Unassembled WGS sequence"/>
</dbReference>
<sequence length="176" mass="20103">MLRWPSDLFRATFRVTRNFRIVTNDCIIDPRLSPSYTTEAYLEVQLETRQVAVNLLSYTPPPDQCLFNGRPTWPTPVDHKGLGDIVRPIGFAHRPGHVPQTHTLTTSACPWMDMLTASNSSLSSRSHLIAFKSIDYFTSTHHFQIDLISSLSNQSHLIAFKSIDYFTSTHHFQINQ</sequence>
<name>A0A9P6NEX5_9BASI</name>
<gene>
    <name evidence="1" type="ORF">CROQUDRAFT_94585</name>
</gene>
<comment type="caution">
    <text evidence="1">The sequence shown here is derived from an EMBL/GenBank/DDBJ whole genome shotgun (WGS) entry which is preliminary data.</text>
</comment>
<protein>
    <submittedName>
        <fullName evidence="1">Uncharacterized protein</fullName>
    </submittedName>
</protein>
<dbReference type="EMBL" id="MU167288">
    <property type="protein sequence ID" value="KAG0144794.1"/>
    <property type="molecule type" value="Genomic_DNA"/>
</dbReference>
<reference evidence="1" key="1">
    <citation type="submission" date="2013-11" db="EMBL/GenBank/DDBJ databases">
        <title>Genome sequence of the fusiform rust pathogen reveals effectors for host alternation and coevolution with pine.</title>
        <authorList>
            <consortium name="DOE Joint Genome Institute"/>
            <person name="Smith K."/>
            <person name="Pendleton A."/>
            <person name="Kubisiak T."/>
            <person name="Anderson C."/>
            <person name="Salamov A."/>
            <person name="Aerts A."/>
            <person name="Riley R."/>
            <person name="Clum A."/>
            <person name="Lindquist E."/>
            <person name="Ence D."/>
            <person name="Campbell M."/>
            <person name="Kronenberg Z."/>
            <person name="Feau N."/>
            <person name="Dhillon B."/>
            <person name="Hamelin R."/>
            <person name="Burleigh J."/>
            <person name="Smith J."/>
            <person name="Yandell M."/>
            <person name="Nelson C."/>
            <person name="Grigoriev I."/>
            <person name="Davis J."/>
        </authorList>
    </citation>
    <scope>NUCLEOTIDE SEQUENCE</scope>
    <source>
        <strain evidence="1">G11</strain>
    </source>
</reference>
<evidence type="ECO:0000313" key="1">
    <source>
        <dbReference type="EMBL" id="KAG0144794.1"/>
    </source>
</evidence>
<proteinExistence type="predicted"/>
<evidence type="ECO:0000313" key="2">
    <source>
        <dbReference type="Proteomes" id="UP000886653"/>
    </source>
</evidence>
<keyword evidence="2" id="KW-1185">Reference proteome</keyword>